<dbReference type="CDD" id="cd01166">
    <property type="entry name" value="KdgK"/>
    <property type="match status" value="1"/>
</dbReference>
<evidence type="ECO:0000259" key="7">
    <source>
        <dbReference type="Pfam" id="PF00294"/>
    </source>
</evidence>
<dbReference type="EMBL" id="CABVGX010000023">
    <property type="protein sequence ID" value="VVM96884.1"/>
    <property type="molecule type" value="Genomic_DNA"/>
</dbReference>
<dbReference type="InterPro" id="IPR029056">
    <property type="entry name" value="Ribokinase-like"/>
</dbReference>
<dbReference type="Pfam" id="PF00294">
    <property type="entry name" value="PfkB"/>
    <property type="match status" value="1"/>
</dbReference>
<dbReference type="GO" id="GO:0008673">
    <property type="term" value="F:2-dehydro-3-deoxygluconokinase activity"/>
    <property type="evidence" value="ECO:0007669"/>
    <property type="project" value="UniProtKB-EC"/>
</dbReference>
<evidence type="ECO:0000256" key="3">
    <source>
        <dbReference type="ARBA" id="ARBA00022741"/>
    </source>
</evidence>
<name>A0A5E6TTZ9_PSEFL</name>
<evidence type="ECO:0000256" key="2">
    <source>
        <dbReference type="ARBA" id="ARBA00022679"/>
    </source>
</evidence>
<comment type="similarity">
    <text evidence="1">Belongs to the carbohydrate kinase PfkB family.</text>
</comment>
<dbReference type="PROSITE" id="PS00584">
    <property type="entry name" value="PFKB_KINASES_2"/>
    <property type="match status" value="1"/>
</dbReference>
<organism evidence="8 9">
    <name type="scientific">Pseudomonas fluorescens</name>
    <dbReference type="NCBI Taxonomy" id="294"/>
    <lineage>
        <taxon>Bacteria</taxon>
        <taxon>Pseudomonadati</taxon>
        <taxon>Pseudomonadota</taxon>
        <taxon>Gammaproteobacteria</taxon>
        <taxon>Pseudomonadales</taxon>
        <taxon>Pseudomonadaceae</taxon>
        <taxon>Pseudomonas</taxon>
    </lineage>
</organism>
<dbReference type="RefSeq" id="WP_150581225.1">
    <property type="nucleotide sequence ID" value="NZ_CABVGX010000023.1"/>
</dbReference>
<dbReference type="InterPro" id="IPR011611">
    <property type="entry name" value="PfkB_dom"/>
</dbReference>
<feature type="compositionally biased region" description="Basic and acidic residues" evidence="6">
    <location>
        <begin position="348"/>
        <end position="360"/>
    </location>
</feature>
<dbReference type="EC" id="2.7.1.45" evidence="8"/>
<dbReference type="SUPFAM" id="SSF53613">
    <property type="entry name" value="Ribokinase-like"/>
    <property type="match status" value="1"/>
</dbReference>
<sequence length="360" mass="38835">MSEIDILSFGETMAMFVADYNGDLAHVDHFHKRIAGADSNVAIGLSRLGFNVTWLSRVGDDSLGRFVMDTLQKEGVDCSHVTIDPAHPTGFQMKSRAEDGSDPLVEYFRRGSAASHLSAQSIMPELLRARHLHATGIPPALSATAREMSFELMTRMREAGRSVSFDPNLRPGLWACTQQMITEVNRLAVLAHWVLPGLSEGQLLTGFDDPADIAAFYLDKGAEAVAIKLGPHGAYYRTQLDAGFVAGVAVETVVDTVGAGDGFAVGMISALLENLSFADAVKRANWIGSRAVQSRGDMEGLPTRAQMSVEFESAIASRLAPTVDLRCSHRPCPTGDLQSLDNPCGSEPARDEARPVTEDF</sequence>
<evidence type="ECO:0000313" key="9">
    <source>
        <dbReference type="Proteomes" id="UP000325607"/>
    </source>
</evidence>
<dbReference type="OrthoDB" id="9795789at2"/>
<dbReference type="AlphaFoldDB" id="A0A5E6TTZ9"/>
<keyword evidence="3" id="KW-0547">Nucleotide-binding</keyword>
<dbReference type="Gene3D" id="3.40.1190.20">
    <property type="match status" value="1"/>
</dbReference>
<evidence type="ECO:0000256" key="4">
    <source>
        <dbReference type="ARBA" id="ARBA00022777"/>
    </source>
</evidence>
<keyword evidence="2 8" id="KW-0808">Transferase</keyword>
<proteinExistence type="inferred from homology"/>
<evidence type="ECO:0000256" key="5">
    <source>
        <dbReference type="ARBA" id="ARBA00022840"/>
    </source>
</evidence>
<dbReference type="GO" id="GO:0005524">
    <property type="term" value="F:ATP binding"/>
    <property type="evidence" value="ECO:0007669"/>
    <property type="project" value="UniProtKB-KW"/>
</dbReference>
<keyword evidence="5" id="KW-0067">ATP-binding</keyword>
<gene>
    <name evidence="8" type="primary">kdgK_1</name>
    <name evidence="8" type="ORF">PS645_03086</name>
</gene>
<reference evidence="8 9" key="1">
    <citation type="submission" date="2019-09" db="EMBL/GenBank/DDBJ databases">
        <authorList>
            <person name="Chandra G."/>
            <person name="Truman W A."/>
        </authorList>
    </citation>
    <scope>NUCLEOTIDE SEQUENCE [LARGE SCALE GENOMIC DNA]</scope>
    <source>
        <strain evidence="8">PS645</strain>
    </source>
</reference>
<protein>
    <submittedName>
        <fullName evidence="8">2-dehydro-3-deoxygluconokinase</fullName>
        <ecNumber evidence="8">2.7.1.45</ecNumber>
    </submittedName>
</protein>
<dbReference type="InterPro" id="IPR002173">
    <property type="entry name" value="Carboh/pur_kinase_PfkB_CS"/>
</dbReference>
<dbReference type="PANTHER" id="PTHR43085:SF1">
    <property type="entry name" value="PSEUDOURIDINE KINASE-RELATED"/>
    <property type="match status" value="1"/>
</dbReference>
<evidence type="ECO:0000256" key="6">
    <source>
        <dbReference type="SAM" id="MobiDB-lite"/>
    </source>
</evidence>
<accession>A0A5E6TTZ9</accession>
<evidence type="ECO:0000313" key="8">
    <source>
        <dbReference type="EMBL" id="VVM96884.1"/>
    </source>
</evidence>
<dbReference type="Proteomes" id="UP000325607">
    <property type="component" value="Unassembled WGS sequence"/>
</dbReference>
<evidence type="ECO:0000256" key="1">
    <source>
        <dbReference type="ARBA" id="ARBA00010688"/>
    </source>
</evidence>
<keyword evidence="4 8" id="KW-0418">Kinase</keyword>
<dbReference type="InterPro" id="IPR050306">
    <property type="entry name" value="PfkB_Carbo_kinase"/>
</dbReference>
<dbReference type="PANTHER" id="PTHR43085">
    <property type="entry name" value="HEXOKINASE FAMILY MEMBER"/>
    <property type="match status" value="1"/>
</dbReference>
<feature type="region of interest" description="Disordered" evidence="6">
    <location>
        <begin position="336"/>
        <end position="360"/>
    </location>
</feature>
<feature type="domain" description="Carbohydrate kinase PfkB" evidence="7">
    <location>
        <begin position="5"/>
        <end position="303"/>
    </location>
</feature>